<evidence type="ECO:0000256" key="2">
    <source>
        <dbReference type="SAM" id="SignalP"/>
    </source>
</evidence>
<dbReference type="RefSeq" id="WP_281753410.1">
    <property type="nucleotide sequence ID" value="NZ_BRVP01000007.1"/>
</dbReference>
<evidence type="ECO:0008006" key="5">
    <source>
        <dbReference type="Google" id="ProtNLM"/>
    </source>
</evidence>
<dbReference type="InterPro" id="IPR026444">
    <property type="entry name" value="Secre_tail"/>
</dbReference>
<keyword evidence="1 2" id="KW-0732">Signal</keyword>
<evidence type="ECO:0000313" key="4">
    <source>
        <dbReference type="Proteomes" id="UP001143545"/>
    </source>
</evidence>
<feature type="chain" id="PRO_5040909841" description="Por secretion system C-terminal sorting domain-containing protein" evidence="2">
    <location>
        <begin position="22"/>
        <end position="113"/>
    </location>
</feature>
<proteinExistence type="predicted"/>
<name>A0A9W6B4A0_9FLAO</name>
<dbReference type="Proteomes" id="UP001143545">
    <property type="component" value="Unassembled WGS sequence"/>
</dbReference>
<comment type="caution">
    <text evidence="3">The sequence shown here is derived from an EMBL/GenBank/DDBJ whole genome shotgun (WGS) entry which is preliminary data.</text>
</comment>
<keyword evidence="4" id="KW-1185">Reference proteome</keyword>
<accession>A0A9W6B4A0</accession>
<feature type="signal peptide" evidence="2">
    <location>
        <begin position="1"/>
        <end position="21"/>
    </location>
</feature>
<dbReference type="NCBIfam" id="TIGR04183">
    <property type="entry name" value="Por_Secre_tail"/>
    <property type="match status" value="1"/>
</dbReference>
<dbReference type="AlphaFoldDB" id="A0A9W6B4A0"/>
<reference evidence="3" key="1">
    <citation type="submission" date="2022-07" db="EMBL/GenBank/DDBJ databases">
        <title>Taxonomy of Novel Oxalotrophic and Methylotrophic Bacteria.</title>
        <authorList>
            <person name="Sahin N."/>
            <person name="Tani A."/>
        </authorList>
    </citation>
    <scope>NUCLEOTIDE SEQUENCE</scope>
    <source>
        <strain evidence="3">AM327</strain>
    </source>
</reference>
<protein>
    <recommendedName>
        <fullName evidence="5">Por secretion system C-terminal sorting domain-containing protein</fullName>
    </recommendedName>
</protein>
<sequence>MKKFYVSILLLVLFTSAKLSAASVSMAPSPFKLTSLIEEQIKVFYSNNSLHISGLNDNATIEIYNMLGKRVASYQNIRVTDNFSKNITLPSNNIFIVSVQTENFKKTFKIVTK</sequence>
<dbReference type="EMBL" id="BRVP01000007">
    <property type="protein sequence ID" value="GLB52225.1"/>
    <property type="molecule type" value="Genomic_DNA"/>
</dbReference>
<organism evidence="3 4">
    <name type="scientific">Neptunitalea chrysea</name>
    <dbReference type="NCBI Taxonomy" id="1647581"/>
    <lineage>
        <taxon>Bacteria</taxon>
        <taxon>Pseudomonadati</taxon>
        <taxon>Bacteroidota</taxon>
        <taxon>Flavobacteriia</taxon>
        <taxon>Flavobacteriales</taxon>
        <taxon>Flavobacteriaceae</taxon>
        <taxon>Neptunitalea</taxon>
    </lineage>
</organism>
<evidence type="ECO:0000256" key="1">
    <source>
        <dbReference type="ARBA" id="ARBA00022729"/>
    </source>
</evidence>
<gene>
    <name evidence="3" type="ORF">NBRC110019_12640</name>
</gene>
<evidence type="ECO:0000313" key="3">
    <source>
        <dbReference type="EMBL" id="GLB52225.1"/>
    </source>
</evidence>